<protein>
    <recommendedName>
        <fullName evidence="5">Tyr recombinase domain-containing protein</fullName>
    </recommendedName>
</protein>
<keyword evidence="4" id="KW-0233">DNA recombination</keyword>
<dbReference type="InterPro" id="IPR004107">
    <property type="entry name" value="Integrase_SAM-like_N"/>
</dbReference>
<dbReference type="InterPro" id="IPR011010">
    <property type="entry name" value="DNA_brk_join_enz"/>
</dbReference>
<comment type="similarity">
    <text evidence="1">Belongs to the 'phage' integrase family.</text>
</comment>
<dbReference type="RefSeq" id="WP_137660641.1">
    <property type="nucleotide sequence ID" value="NZ_BJCQ01000016.1"/>
</dbReference>
<name>A0A480B1Q9_9FIRM</name>
<dbReference type="GO" id="GO:0015074">
    <property type="term" value="P:DNA integration"/>
    <property type="evidence" value="ECO:0007669"/>
    <property type="project" value="UniProtKB-KW"/>
</dbReference>
<dbReference type="Pfam" id="PF00589">
    <property type="entry name" value="Phage_integrase"/>
    <property type="match status" value="1"/>
</dbReference>
<dbReference type="PANTHER" id="PTHR30349:SF64">
    <property type="entry name" value="PROPHAGE INTEGRASE INTD-RELATED"/>
    <property type="match status" value="1"/>
</dbReference>
<dbReference type="Proteomes" id="UP000300381">
    <property type="component" value="Unassembled WGS sequence"/>
</dbReference>
<keyword evidence="2" id="KW-0229">DNA integration</keyword>
<evidence type="ECO:0000256" key="3">
    <source>
        <dbReference type="ARBA" id="ARBA00023125"/>
    </source>
</evidence>
<dbReference type="PANTHER" id="PTHR30349">
    <property type="entry name" value="PHAGE INTEGRASE-RELATED"/>
    <property type="match status" value="1"/>
</dbReference>
<sequence>MQQHQNGLTLKELAKFIGVTTQTVRNKLKNQGLLLSANHIGNKIVLTFDNCKKFIATSYPCLYNEFAKCHSTVQASDEEALTMYPIPKGKGRITQIKQRSGNTYFYVRDLPLFYKENGEVFMYKSEGFTSKDLAEAKRLLIISERDAGKFKFDYLQQYSQMPSSKVDRKKAKKLQQSYYDFCVDYYNHRCLEVGTKQLYVTIIEDRIKPYFGNMAIGELTKGILQAFVDKYTTNIKKMFTVLNATLSKLYSLDLIDEDFSKRLIKPDVKIVKQPKHPLTTDEVSRFLHYFKGHWLEHAMYLIFNTGLRSQELLALTWEDIEFLDDSRGYVHIRRAIGRTESGYGVKATKTPSSVRKVPFNSKTLVELLKSAKRSNKTGWVVENKSKTNRMYPDNFRNRYFRDVGQKLGFTTPLTSHVARHTYISHLVAKGVPLATIAQWTGHTTIDMIVNVYTHAITSKEDELDFAKELFA</sequence>
<dbReference type="GO" id="GO:0006310">
    <property type="term" value="P:DNA recombination"/>
    <property type="evidence" value="ECO:0007669"/>
    <property type="project" value="UniProtKB-KW"/>
</dbReference>
<dbReference type="Gene3D" id="1.10.150.130">
    <property type="match status" value="1"/>
</dbReference>
<dbReference type="InterPro" id="IPR013762">
    <property type="entry name" value="Integrase-like_cat_sf"/>
</dbReference>
<evidence type="ECO:0000256" key="4">
    <source>
        <dbReference type="ARBA" id="ARBA00023172"/>
    </source>
</evidence>
<organism evidence="6 7">
    <name type="scientific">Veillonella tobetsuensis</name>
    <dbReference type="NCBI Taxonomy" id="1110546"/>
    <lineage>
        <taxon>Bacteria</taxon>
        <taxon>Bacillati</taxon>
        <taxon>Bacillota</taxon>
        <taxon>Negativicutes</taxon>
        <taxon>Veillonellales</taxon>
        <taxon>Veillonellaceae</taxon>
        <taxon>Veillonella</taxon>
    </lineage>
</organism>
<dbReference type="CDD" id="cd01189">
    <property type="entry name" value="INT_ICEBs1_C_like"/>
    <property type="match status" value="1"/>
</dbReference>
<dbReference type="InterPro" id="IPR002104">
    <property type="entry name" value="Integrase_catalytic"/>
</dbReference>
<dbReference type="GO" id="GO:0003677">
    <property type="term" value="F:DNA binding"/>
    <property type="evidence" value="ECO:0007669"/>
    <property type="project" value="UniProtKB-KW"/>
</dbReference>
<comment type="caution">
    <text evidence="6">The sequence shown here is derived from an EMBL/GenBank/DDBJ whole genome shotgun (WGS) entry which is preliminary data.</text>
</comment>
<dbReference type="InterPro" id="IPR010998">
    <property type="entry name" value="Integrase_recombinase_N"/>
</dbReference>
<evidence type="ECO:0000259" key="5">
    <source>
        <dbReference type="PROSITE" id="PS51898"/>
    </source>
</evidence>
<dbReference type="InterPro" id="IPR050090">
    <property type="entry name" value="Tyrosine_recombinase_XerCD"/>
</dbReference>
<keyword evidence="3" id="KW-0238">DNA-binding</keyword>
<dbReference type="EMBL" id="BJCQ01000016">
    <property type="protein sequence ID" value="GCL67136.1"/>
    <property type="molecule type" value="Genomic_DNA"/>
</dbReference>
<dbReference type="AlphaFoldDB" id="A0A480B1Q9"/>
<reference evidence="6 7" key="1">
    <citation type="submission" date="2019-03" db="EMBL/GenBank/DDBJ databases">
        <title>Draft genome sequences of two Veillonella tobetsuensis clinical isolates from intraoperative bronchial fluids of elderly patients with pulmonary carcinoma.</title>
        <authorList>
            <person name="Akiyama T."/>
        </authorList>
    </citation>
    <scope>NUCLEOTIDE SEQUENCE [LARGE SCALE GENOMIC DNA]</scope>
    <source>
        <strain evidence="6 7">PAGU 1578</strain>
    </source>
</reference>
<evidence type="ECO:0000256" key="2">
    <source>
        <dbReference type="ARBA" id="ARBA00022908"/>
    </source>
</evidence>
<evidence type="ECO:0000313" key="6">
    <source>
        <dbReference type="EMBL" id="GCL67136.1"/>
    </source>
</evidence>
<evidence type="ECO:0000313" key="7">
    <source>
        <dbReference type="Proteomes" id="UP000300381"/>
    </source>
</evidence>
<gene>
    <name evidence="6" type="ORF">PAGU1578_07570</name>
</gene>
<dbReference type="Gene3D" id="1.10.443.10">
    <property type="entry name" value="Intergrase catalytic core"/>
    <property type="match status" value="1"/>
</dbReference>
<proteinExistence type="inferred from homology"/>
<dbReference type="Pfam" id="PF14659">
    <property type="entry name" value="Phage_int_SAM_3"/>
    <property type="match status" value="1"/>
</dbReference>
<evidence type="ECO:0000256" key="1">
    <source>
        <dbReference type="ARBA" id="ARBA00008857"/>
    </source>
</evidence>
<feature type="domain" description="Tyr recombinase" evidence="5">
    <location>
        <begin position="273"/>
        <end position="467"/>
    </location>
</feature>
<dbReference type="PROSITE" id="PS51898">
    <property type="entry name" value="TYR_RECOMBINASE"/>
    <property type="match status" value="1"/>
</dbReference>
<accession>A0A480B1Q9</accession>
<dbReference type="SUPFAM" id="SSF56349">
    <property type="entry name" value="DNA breaking-rejoining enzymes"/>
    <property type="match status" value="1"/>
</dbReference>